<dbReference type="GO" id="GO:0005829">
    <property type="term" value="C:cytosol"/>
    <property type="evidence" value="ECO:0007669"/>
    <property type="project" value="TreeGrafter"/>
</dbReference>
<dbReference type="Gene3D" id="3.20.20.140">
    <property type="entry name" value="Metal-dependent hydrolases"/>
    <property type="match status" value="1"/>
</dbReference>
<dbReference type="GO" id="GO:0016787">
    <property type="term" value="F:hydrolase activity"/>
    <property type="evidence" value="ECO:0007669"/>
    <property type="project" value="InterPro"/>
</dbReference>
<protein>
    <recommendedName>
        <fullName evidence="7">6-methylsalicylate decarboxylase</fullName>
        <ecNumber evidence="7">4.1.1.52</ecNumber>
    </recommendedName>
</protein>
<name>A0A9W8YTW2_9PEZI</name>
<feature type="domain" description="Amidohydrolase-related" evidence="9">
    <location>
        <begin position="19"/>
        <end position="339"/>
    </location>
</feature>
<organism evidence="10 11">
    <name type="scientific">Gnomoniopsis smithogilvyi</name>
    <dbReference type="NCBI Taxonomy" id="1191159"/>
    <lineage>
        <taxon>Eukaryota</taxon>
        <taxon>Fungi</taxon>
        <taxon>Dikarya</taxon>
        <taxon>Ascomycota</taxon>
        <taxon>Pezizomycotina</taxon>
        <taxon>Sordariomycetes</taxon>
        <taxon>Sordariomycetidae</taxon>
        <taxon>Diaporthales</taxon>
        <taxon>Gnomoniaceae</taxon>
        <taxon>Gnomoniopsis</taxon>
    </lineage>
</organism>
<dbReference type="SUPFAM" id="SSF51556">
    <property type="entry name" value="Metallo-dependent hydrolases"/>
    <property type="match status" value="1"/>
</dbReference>
<dbReference type="InterPro" id="IPR006680">
    <property type="entry name" value="Amidohydro-rel"/>
</dbReference>
<sequence length="348" mass="37383">MSLTTSSKGNARIEMAAHIDVHFHALPPAYKAAVAAHGGDPSGFPEPEWSPEAAVKAMEALGSSLGIISITAPGVPITGAGEEGRKLSRELNIYLGDLSSHTEGPFSGKFAFFGALPDFNDVEGTIAEIDFLFTEQKLAVGVGIYTNYRGKLPGHPDFKPIWAKLQEHKALVHLHPTDSELKPGFIAGFLPQPIVDFPQNTTRAAVDLVLTGTIRACPDVDIILSHAGGTLPFLGARALASLHIPPIAARAGVTLEQGMEDMARFYWDIALSTSPAQLDGLLHFVQDKSHILFGSDFPYAPMPLIMSGQNMYKQFVESSPRAEVLKPEALKGNALALLNKHTSGRIYK</sequence>
<dbReference type="PANTHER" id="PTHR21240">
    <property type="entry name" value="2-AMINO-3-CARBOXYLMUCONATE-6-SEMIALDEHYDE DECARBOXYLASE"/>
    <property type="match status" value="1"/>
</dbReference>
<comment type="similarity">
    <text evidence="1">Belongs to the metallo-dependent hydrolases superfamily. ACMSD family.</text>
</comment>
<dbReference type="AlphaFoldDB" id="A0A9W8YTW2"/>
<keyword evidence="4" id="KW-0862">Zinc</keyword>
<dbReference type="EMBL" id="JAPEVB010000004">
    <property type="protein sequence ID" value="KAJ4390073.1"/>
    <property type="molecule type" value="Genomic_DNA"/>
</dbReference>
<dbReference type="PANTHER" id="PTHR21240:SF29">
    <property type="entry name" value="AMIDOHYDROLASE-RELATED DOMAIN-CONTAINING PROTEIN"/>
    <property type="match status" value="1"/>
</dbReference>
<keyword evidence="11" id="KW-1185">Reference proteome</keyword>
<evidence type="ECO:0000313" key="10">
    <source>
        <dbReference type="EMBL" id="KAJ4390073.1"/>
    </source>
</evidence>
<dbReference type="GO" id="GO:0019748">
    <property type="term" value="P:secondary metabolic process"/>
    <property type="evidence" value="ECO:0007669"/>
    <property type="project" value="TreeGrafter"/>
</dbReference>
<evidence type="ECO:0000256" key="5">
    <source>
        <dbReference type="ARBA" id="ARBA00023239"/>
    </source>
</evidence>
<keyword evidence="3 8" id="KW-0210">Decarboxylase</keyword>
<evidence type="ECO:0000259" key="9">
    <source>
        <dbReference type="Pfam" id="PF04909"/>
    </source>
</evidence>
<evidence type="ECO:0000256" key="6">
    <source>
        <dbReference type="ARBA" id="ARBA00036832"/>
    </source>
</evidence>
<keyword evidence="5 8" id="KW-0456">Lyase</keyword>
<gene>
    <name evidence="10" type="ORF">N0V93_007546</name>
</gene>
<evidence type="ECO:0000256" key="4">
    <source>
        <dbReference type="ARBA" id="ARBA00022833"/>
    </source>
</evidence>
<dbReference type="EC" id="4.1.1.52" evidence="7"/>
<dbReference type="GO" id="GO:0046872">
    <property type="term" value="F:metal ion binding"/>
    <property type="evidence" value="ECO:0007669"/>
    <property type="project" value="UniProtKB-KW"/>
</dbReference>
<dbReference type="Pfam" id="PF04909">
    <property type="entry name" value="Amidohydro_2"/>
    <property type="match status" value="1"/>
</dbReference>
<reference evidence="10" key="1">
    <citation type="submission" date="2022-10" db="EMBL/GenBank/DDBJ databases">
        <title>Tapping the CABI collections for fungal endophytes: first genome assemblies for Collariella, Neodidymelliopsis, Ascochyta clinopodiicola, Didymella pomorum, Didymosphaeria variabile, Neocosmospora piperis and Neocucurbitaria cava.</title>
        <authorList>
            <person name="Hill R."/>
        </authorList>
    </citation>
    <scope>NUCLEOTIDE SEQUENCE</scope>
    <source>
        <strain evidence="10">IMI 355082</strain>
    </source>
</reference>
<accession>A0A9W8YTW2</accession>
<proteinExistence type="inferred from homology"/>
<evidence type="ECO:0000256" key="2">
    <source>
        <dbReference type="ARBA" id="ARBA00022723"/>
    </source>
</evidence>
<dbReference type="InterPro" id="IPR032465">
    <property type="entry name" value="ACMSD"/>
</dbReference>
<evidence type="ECO:0000313" key="11">
    <source>
        <dbReference type="Proteomes" id="UP001140453"/>
    </source>
</evidence>
<dbReference type="Proteomes" id="UP001140453">
    <property type="component" value="Unassembled WGS sequence"/>
</dbReference>
<dbReference type="InterPro" id="IPR032466">
    <property type="entry name" value="Metal_Hydrolase"/>
</dbReference>
<evidence type="ECO:0000256" key="8">
    <source>
        <dbReference type="RuleBase" id="RU366045"/>
    </source>
</evidence>
<evidence type="ECO:0000256" key="3">
    <source>
        <dbReference type="ARBA" id="ARBA00022793"/>
    </source>
</evidence>
<evidence type="ECO:0000256" key="1">
    <source>
        <dbReference type="ARBA" id="ARBA00005871"/>
    </source>
</evidence>
<comment type="catalytic activity">
    <reaction evidence="6">
        <text>6-methylsalicylate + H(+) = 3-methylphenol + CO2</text>
        <dbReference type="Rhea" id="RHEA:23112"/>
        <dbReference type="ChEBI" id="CHEBI:15378"/>
        <dbReference type="ChEBI" id="CHEBI:16526"/>
        <dbReference type="ChEBI" id="CHEBI:17231"/>
        <dbReference type="ChEBI" id="CHEBI:36658"/>
        <dbReference type="EC" id="4.1.1.52"/>
    </reaction>
    <physiologicalReaction direction="left-to-right" evidence="6">
        <dbReference type="Rhea" id="RHEA:23113"/>
    </physiologicalReaction>
</comment>
<dbReference type="GO" id="GO:0047596">
    <property type="term" value="F:6-methylsalicylate decarboxylase activity"/>
    <property type="evidence" value="ECO:0007669"/>
    <property type="project" value="UniProtKB-EC"/>
</dbReference>
<evidence type="ECO:0000256" key="7">
    <source>
        <dbReference type="ARBA" id="ARBA00038889"/>
    </source>
</evidence>
<comment type="caution">
    <text evidence="10">The sequence shown here is derived from an EMBL/GenBank/DDBJ whole genome shotgun (WGS) entry which is preliminary data.</text>
</comment>
<dbReference type="OrthoDB" id="2832284at2759"/>
<keyword evidence="2" id="KW-0479">Metal-binding</keyword>